<organism evidence="18 19">
    <name type="scientific">Hyphomicrobium album</name>
    <dbReference type="NCBI Taxonomy" id="2665159"/>
    <lineage>
        <taxon>Bacteria</taxon>
        <taxon>Pseudomonadati</taxon>
        <taxon>Pseudomonadota</taxon>
        <taxon>Alphaproteobacteria</taxon>
        <taxon>Hyphomicrobiales</taxon>
        <taxon>Hyphomicrobiaceae</taxon>
        <taxon>Hyphomicrobium</taxon>
    </lineage>
</organism>
<keyword evidence="8" id="KW-0677">Repeat</keyword>
<sequence>MPTQSNSPEVEAKSGPTKSLGRDLRRLAAIAVVGAGLVGIGIAEHAGPAVAQFKPGTPAETLSFADIVDRVKPAVVSISTTNEVKVADRKGGPGGPGGQGGRPFEGIPGLPDDHPLNEFFKNMPQGPGGGGNPMQQRPRQAAGSGFVVSSDGYIVTNNHVVDGATKVKVSFDDQEEIDAKIVGTDSRTDLALLKIEPKKPLTVLKFANKTPRVGEWVLAVGNPFGLGGTVTAGIVSALARNIGGPYDYMQIDAAVNHGNSGGPTFNLEGDVVGVNTAIYSPTGGNVGIAFAVPAETVKRVVEQLEKGGTVSRGWLGVKIQNIDKDLAGSLGLKEPKGAIVSEVMKDGPAADAGLKVEDAILSIDSKLIEDSRDLARTIADLPAKATVDVKVWRNKSEQSVKVKLGTYPNTAATEEGTTEPEEPNKELGGNVDLKQLGLSVKSGPTKDVIISDVDPNSDAALKGIKEGDIVLKAGNETVSSPQDVAKAVKKAQDDGLPAVMFHIKRGSDQTVLVAIPLNKS</sequence>
<feature type="domain" description="PDZ" evidence="17">
    <location>
        <begin position="436"/>
        <end position="491"/>
    </location>
</feature>
<dbReference type="InterPro" id="IPR009003">
    <property type="entry name" value="Peptidase_S1_PA"/>
</dbReference>
<dbReference type="PRINTS" id="PR00834">
    <property type="entry name" value="PROTEASES2C"/>
</dbReference>
<comment type="caution">
    <text evidence="18">The sequence shown here is derived from an EMBL/GenBank/DDBJ whole genome shotgun (WGS) entry which is preliminary data.</text>
</comment>
<keyword evidence="6" id="KW-0645">Protease</keyword>
<dbReference type="EC" id="3.4.21.107" evidence="4"/>
<feature type="compositionally biased region" description="Gly residues" evidence="16">
    <location>
        <begin position="92"/>
        <end position="103"/>
    </location>
</feature>
<protein>
    <recommendedName>
        <fullName evidence="5">Probable periplasmic serine endoprotease DegP-like</fullName>
        <ecNumber evidence="4">3.4.21.107</ecNumber>
    </recommendedName>
    <alternativeName>
        <fullName evidence="13">Protease Do</fullName>
    </alternativeName>
</protein>
<dbReference type="InterPro" id="IPR001478">
    <property type="entry name" value="PDZ"/>
</dbReference>
<dbReference type="Gene3D" id="2.40.10.120">
    <property type="match status" value="1"/>
</dbReference>
<evidence type="ECO:0000256" key="2">
    <source>
        <dbReference type="ARBA" id="ARBA00004418"/>
    </source>
</evidence>
<dbReference type="Gene3D" id="2.30.42.10">
    <property type="match status" value="2"/>
</dbReference>
<dbReference type="EMBL" id="WMBQ01000002">
    <property type="protein sequence ID" value="MTD96272.1"/>
    <property type="molecule type" value="Genomic_DNA"/>
</dbReference>
<keyword evidence="9" id="KW-0574">Periplasm</keyword>
<keyword evidence="7" id="KW-0732">Signal</keyword>
<name>A0A6I3KR06_9HYPH</name>
<feature type="region of interest" description="Disordered" evidence="16">
    <location>
        <begin position="86"/>
        <end position="143"/>
    </location>
</feature>
<evidence type="ECO:0000256" key="3">
    <source>
        <dbReference type="ARBA" id="ARBA00010541"/>
    </source>
</evidence>
<dbReference type="Pfam" id="PF17820">
    <property type="entry name" value="PDZ_6"/>
    <property type="match status" value="1"/>
</dbReference>
<dbReference type="Proteomes" id="UP000440694">
    <property type="component" value="Unassembled WGS sequence"/>
</dbReference>
<dbReference type="NCBIfam" id="TIGR02037">
    <property type="entry name" value="degP_htrA_DO"/>
    <property type="match status" value="1"/>
</dbReference>
<dbReference type="GO" id="GO:0042597">
    <property type="term" value="C:periplasmic space"/>
    <property type="evidence" value="ECO:0007669"/>
    <property type="project" value="UniProtKB-SubCell"/>
</dbReference>
<comment type="subcellular location">
    <subcellularLocation>
        <location evidence="2">Periplasm</location>
    </subcellularLocation>
</comment>
<keyword evidence="10" id="KW-0378">Hydrolase</keyword>
<dbReference type="PROSITE" id="PS50106">
    <property type="entry name" value="PDZ"/>
    <property type="match status" value="2"/>
</dbReference>
<evidence type="ECO:0000256" key="6">
    <source>
        <dbReference type="ARBA" id="ARBA00022670"/>
    </source>
</evidence>
<evidence type="ECO:0000256" key="8">
    <source>
        <dbReference type="ARBA" id="ARBA00022737"/>
    </source>
</evidence>
<dbReference type="InterPro" id="IPR036034">
    <property type="entry name" value="PDZ_sf"/>
</dbReference>
<dbReference type="SUPFAM" id="SSF50494">
    <property type="entry name" value="Trypsin-like serine proteases"/>
    <property type="match status" value="1"/>
</dbReference>
<accession>A0A6I3KR06</accession>
<dbReference type="RefSeq" id="WP_154740711.1">
    <property type="nucleotide sequence ID" value="NZ_WMBQ01000002.1"/>
</dbReference>
<evidence type="ECO:0000256" key="10">
    <source>
        <dbReference type="ARBA" id="ARBA00022801"/>
    </source>
</evidence>
<dbReference type="SUPFAM" id="SSF50156">
    <property type="entry name" value="PDZ domain-like"/>
    <property type="match status" value="2"/>
</dbReference>
<evidence type="ECO:0000256" key="4">
    <source>
        <dbReference type="ARBA" id="ARBA00013035"/>
    </source>
</evidence>
<feature type="active site" description="Charge relay system" evidence="14">
    <location>
        <position position="159"/>
    </location>
</feature>
<feature type="domain" description="PDZ" evidence="17">
    <location>
        <begin position="319"/>
        <end position="370"/>
    </location>
</feature>
<dbReference type="CDD" id="cd10839">
    <property type="entry name" value="cpPDZ1_DegP-like"/>
    <property type="match status" value="1"/>
</dbReference>
<dbReference type="GO" id="GO:0004252">
    <property type="term" value="F:serine-type endopeptidase activity"/>
    <property type="evidence" value="ECO:0007669"/>
    <property type="project" value="InterPro"/>
</dbReference>
<dbReference type="InterPro" id="IPR011782">
    <property type="entry name" value="Pept_S1C_Do"/>
</dbReference>
<evidence type="ECO:0000256" key="9">
    <source>
        <dbReference type="ARBA" id="ARBA00022764"/>
    </source>
</evidence>
<evidence type="ECO:0000256" key="13">
    <source>
        <dbReference type="ARBA" id="ARBA00032850"/>
    </source>
</evidence>
<keyword evidence="19" id="KW-1185">Reference proteome</keyword>
<keyword evidence="12" id="KW-0346">Stress response</keyword>
<feature type="binding site" evidence="15">
    <location>
        <begin position="258"/>
        <end position="260"/>
    </location>
    <ligand>
        <name>substrate</name>
    </ligand>
</feature>
<feature type="active site" description="Charge relay system" evidence="14">
    <location>
        <position position="260"/>
    </location>
</feature>
<comment type="similarity">
    <text evidence="3">Belongs to the peptidase S1C family.</text>
</comment>
<reference evidence="18 19" key="1">
    <citation type="submission" date="2019-11" db="EMBL/GenBank/DDBJ databases">
        <title>Identification of a novel strain.</title>
        <authorList>
            <person name="Xu Q."/>
            <person name="Wang G."/>
        </authorList>
    </citation>
    <scope>NUCLEOTIDE SEQUENCE [LARGE SCALE GENOMIC DNA]</scope>
    <source>
        <strain evidence="19">xq</strain>
    </source>
</reference>
<dbReference type="PANTHER" id="PTHR22939:SF130">
    <property type="entry name" value="PERIPLASMIC SERINE ENDOPROTEASE DEGP-LIKE-RELATED"/>
    <property type="match status" value="1"/>
</dbReference>
<evidence type="ECO:0000256" key="14">
    <source>
        <dbReference type="PIRSR" id="PIRSR611782-1"/>
    </source>
</evidence>
<dbReference type="SMART" id="SM00228">
    <property type="entry name" value="PDZ"/>
    <property type="match status" value="2"/>
</dbReference>
<proteinExistence type="inferred from homology"/>
<keyword evidence="11" id="KW-0720">Serine protease</keyword>
<evidence type="ECO:0000256" key="11">
    <source>
        <dbReference type="ARBA" id="ARBA00022825"/>
    </source>
</evidence>
<dbReference type="Pfam" id="PF13180">
    <property type="entry name" value="PDZ_2"/>
    <property type="match status" value="1"/>
</dbReference>
<evidence type="ECO:0000256" key="7">
    <source>
        <dbReference type="ARBA" id="ARBA00022729"/>
    </source>
</evidence>
<evidence type="ECO:0000313" key="19">
    <source>
        <dbReference type="Proteomes" id="UP000440694"/>
    </source>
</evidence>
<evidence type="ECO:0000256" key="5">
    <source>
        <dbReference type="ARBA" id="ARBA00013958"/>
    </source>
</evidence>
<dbReference type="InterPro" id="IPR041489">
    <property type="entry name" value="PDZ_6"/>
</dbReference>
<feature type="binding site" evidence="15">
    <location>
        <position position="159"/>
    </location>
    <ligand>
        <name>substrate</name>
    </ligand>
</feature>
<dbReference type="GO" id="GO:0006508">
    <property type="term" value="P:proteolysis"/>
    <property type="evidence" value="ECO:0007669"/>
    <property type="project" value="UniProtKB-KW"/>
</dbReference>
<evidence type="ECO:0000256" key="15">
    <source>
        <dbReference type="PIRSR" id="PIRSR611782-2"/>
    </source>
</evidence>
<dbReference type="PANTHER" id="PTHR22939">
    <property type="entry name" value="SERINE PROTEASE FAMILY S1C HTRA-RELATED"/>
    <property type="match status" value="1"/>
</dbReference>
<feature type="binding site" evidence="15">
    <location>
        <position position="189"/>
    </location>
    <ligand>
        <name>substrate</name>
    </ligand>
</feature>
<evidence type="ECO:0000256" key="12">
    <source>
        <dbReference type="ARBA" id="ARBA00023016"/>
    </source>
</evidence>
<dbReference type="AlphaFoldDB" id="A0A6I3KR06"/>
<gene>
    <name evidence="18" type="ORF">GIW81_18180</name>
</gene>
<evidence type="ECO:0000313" key="18">
    <source>
        <dbReference type="EMBL" id="MTD96272.1"/>
    </source>
</evidence>
<evidence type="ECO:0000259" key="17">
    <source>
        <dbReference type="PROSITE" id="PS50106"/>
    </source>
</evidence>
<dbReference type="Pfam" id="PF13365">
    <property type="entry name" value="Trypsin_2"/>
    <property type="match status" value="1"/>
</dbReference>
<evidence type="ECO:0000256" key="16">
    <source>
        <dbReference type="SAM" id="MobiDB-lite"/>
    </source>
</evidence>
<evidence type="ECO:0000256" key="1">
    <source>
        <dbReference type="ARBA" id="ARBA00001772"/>
    </source>
</evidence>
<comment type="catalytic activity">
    <reaction evidence="1">
        <text>Acts on substrates that are at least partially unfolded. The cleavage site P1 residue is normally between a pair of hydrophobic residues, such as Val-|-Val.</text>
        <dbReference type="EC" id="3.4.21.107"/>
    </reaction>
</comment>
<dbReference type="InterPro" id="IPR001940">
    <property type="entry name" value="Peptidase_S1C"/>
</dbReference>
<feature type="active site" description="Charge relay system" evidence="14">
    <location>
        <position position="189"/>
    </location>
</feature>
<feature type="region of interest" description="Disordered" evidence="16">
    <location>
        <begin position="407"/>
        <end position="429"/>
    </location>
</feature>